<dbReference type="STRING" id="1797989.A3H66_01575"/>
<evidence type="ECO:0000256" key="4">
    <source>
        <dbReference type="ARBA" id="ARBA00022837"/>
    </source>
</evidence>
<dbReference type="InterPro" id="IPR059100">
    <property type="entry name" value="TSP3_bac"/>
</dbReference>
<accession>A0A1F5SDJ5</accession>
<dbReference type="PROSITE" id="PS00018">
    <property type="entry name" value="EF_HAND_1"/>
    <property type="match status" value="1"/>
</dbReference>
<keyword evidence="4" id="KW-0106">Calcium</keyword>
<evidence type="ECO:0000313" key="6">
    <source>
        <dbReference type="Proteomes" id="UP000178783"/>
    </source>
</evidence>
<evidence type="ECO:0000256" key="2">
    <source>
        <dbReference type="ARBA" id="ARBA00022525"/>
    </source>
</evidence>
<sequence length="819" mass="89170">MTNKTPFAIFLKIFILALAVSQFFILAEKARASTACASATVHVVARDQAGVVIPGITYEISETAINSDGKIRPGKFVASGKINPVLGEGKSAFSPVGLSYVVKMYDQNATYGAFYFYNELTVACGEEKTFTAVLSGLRLELRDAEGAVKKNIPFVISPQTYDANGGPVRQQGAVIAYLNSGVTGRNTIYLADASHTIGQAPASYVFSSAGYGGSEFILYNINLEDKKTKVLNYVFSDLMIKFRDKNTNNLPAGTMVEFFEQEIDASGRKAVGKFIKQLSVDRYGYVLFEYPAGVYWARIKKSGGDYHNFPDITINDLTRTIKVFDISDSATAELACAANSTLNVVARKAAGDYIAGIKLKLYEKKVNANNVPAPGALIVSGVTDDLGHGTVTFRPDSSKSYILKLYDKNANVGAFWFYDDIKFNCGENKILVKNLSGLSLTARDLNGSLLKDYNFSLYLVKKDIDNNVLKIGDNLVADMKTNAYGQAVIYVSGGDPVQYQDIARYLISIKYNEMVFDKSDINVTAGADTRVNLAISGLSLTAIDATGNNFNQGTAVYIYEQSQDAKKNKILGKNVLRLAFDSRGRGAAALPAGTYALNLKDKNGREATIWDIKIAAESVNSQTITFSASAISSSSASWLADKLNGRILLQTESNGQAWYLNPRDKKRYYVPDGAAAYAIMKRSGWGIKNSDLNKIPVGILPAGGEADCDHDGLPDALEKAIGTQACNQDTDGDGYLDSTEVFHNYSPRCPGKIKIDEKLAVKLSGRILLQVEANGEAWYVSPIDKKRYYLKDGEAAFKIMKYLSLGITNADLNMIERAD</sequence>
<evidence type="ECO:0008006" key="7">
    <source>
        <dbReference type="Google" id="ProtNLM"/>
    </source>
</evidence>
<gene>
    <name evidence="5" type="ORF">A3H66_01575</name>
</gene>
<evidence type="ECO:0000256" key="3">
    <source>
        <dbReference type="ARBA" id="ARBA00022729"/>
    </source>
</evidence>
<dbReference type="Proteomes" id="UP000178783">
    <property type="component" value="Unassembled WGS sequence"/>
</dbReference>
<comment type="caution">
    <text evidence="5">The sequence shown here is derived from an EMBL/GenBank/DDBJ whole genome shotgun (WGS) entry which is preliminary data.</text>
</comment>
<comment type="subcellular location">
    <subcellularLocation>
        <location evidence="1">Secreted</location>
    </subcellularLocation>
</comment>
<name>A0A1F5SDJ5_9BACT</name>
<dbReference type="Pfam" id="PF18884">
    <property type="entry name" value="TSP3_bac"/>
    <property type="match status" value="2"/>
</dbReference>
<dbReference type="InterPro" id="IPR018247">
    <property type="entry name" value="EF_Hand_1_Ca_BS"/>
</dbReference>
<evidence type="ECO:0000313" key="5">
    <source>
        <dbReference type="EMBL" id="OGF24523.1"/>
    </source>
</evidence>
<dbReference type="AlphaFoldDB" id="A0A1F5SDJ5"/>
<reference evidence="5 6" key="1">
    <citation type="journal article" date="2016" name="Nat. Commun.">
        <title>Thousands of microbial genomes shed light on interconnected biogeochemical processes in an aquifer system.</title>
        <authorList>
            <person name="Anantharaman K."/>
            <person name="Brown C.T."/>
            <person name="Hug L.A."/>
            <person name="Sharon I."/>
            <person name="Castelle C.J."/>
            <person name="Probst A.J."/>
            <person name="Thomas B.C."/>
            <person name="Singh A."/>
            <person name="Wilkins M.J."/>
            <person name="Karaoz U."/>
            <person name="Brodie E.L."/>
            <person name="Williams K.H."/>
            <person name="Hubbard S.S."/>
            <person name="Banfield J.F."/>
        </authorList>
    </citation>
    <scope>NUCLEOTIDE SEQUENCE [LARGE SCALE GENOMIC DNA]</scope>
</reference>
<keyword evidence="3" id="KW-0732">Signal</keyword>
<dbReference type="EMBL" id="MFFW01000011">
    <property type="protein sequence ID" value="OGF24523.1"/>
    <property type="molecule type" value="Genomic_DNA"/>
</dbReference>
<evidence type="ECO:0000256" key="1">
    <source>
        <dbReference type="ARBA" id="ARBA00004613"/>
    </source>
</evidence>
<organism evidence="5 6">
    <name type="scientific">Candidatus Falkowbacteria bacterium RIFCSPLOWO2_02_FULL_45_21</name>
    <dbReference type="NCBI Taxonomy" id="1797989"/>
    <lineage>
        <taxon>Bacteria</taxon>
        <taxon>Candidatus Falkowiibacteriota</taxon>
    </lineage>
</organism>
<keyword evidence="2" id="KW-0964">Secreted</keyword>
<proteinExistence type="predicted"/>
<protein>
    <recommendedName>
        <fullName evidence="7">EF-hand domain-containing protein</fullName>
    </recommendedName>
</protein>